<dbReference type="AlphaFoldDB" id="A0A6M5YFR7"/>
<feature type="compositionally biased region" description="Low complexity" evidence="1">
    <location>
        <begin position="93"/>
        <end position="103"/>
    </location>
</feature>
<name>A0A6M5YFR7_9BACT</name>
<proteinExistence type="predicted"/>
<dbReference type="InterPro" id="IPR041916">
    <property type="entry name" value="Anti_sigma_zinc_sf"/>
</dbReference>
<sequence length="112" mass="11989">MDCRDAQFYLRLRRHAADELGADVTAPLDAHLAGCPACAADGRAAASFDRVMASAMRAVPVPADLHDRIVRHIASKQGAILRRRAIAAALWPPRRSSSPASAWGCSRASDRA</sequence>
<reference evidence="3" key="1">
    <citation type="submission" date="2020-05" db="EMBL/GenBank/DDBJ databases">
        <title>Frigoriglobus tundricola gen. nov., sp. nov., a psychrotolerant cellulolytic planctomycete of the family Gemmataceae with two divergent copies of 16S rRNA gene.</title>
        <authorList>
            <person name="Kulichevskaya I.S."/>
            <person name="Ivanova A.A."/>
            <person name="Naumoff D.G."/>
            <person name="Beletsky A.V."/>
            <person name="Rijpstra W.I.C."/>
            <person name="Sinninghe Damste J.S."/>
            <person name="Mardanov A.V."/>
            <person name="Ravin N.V."/>
            <person name="Dedysh S.N."/>
        </authorList>
    </citation>
    <scope>NUCLEOTIDE SEQUENCE [LARGE SCALE GENOMIC DNA]</scope>
    <source>
        <strain evidence="3">PL17</strain>
    </source>
</reference>
<gene>
    <name evidence="2" type="ORF">FTUN_0335</name>
</gene>
<evidence type="ECO:0000313" key="3">
    <source>
        <dbReference type="Proteomes" id="UP000503447"/>
    </source>
</evidence>
<feature type="region of interest" description="Disordered" evidence="1">
    <location>
        <begin position="93"/>
        <end position="112"/>
    </location>
</feature>
<dbReference type="Proteomes" id="UP000503447">
    <property type="component" value="Chromosome"/>
</dbReference>
<evidence type="ECO:0000313" key="2">
    <source>
        <dbReference type="EMBL" id="QJW92838.1"/>
    </source>
</evidence>
<protein>
    <recommendedName>
        <fullName evidence="4">Zinc-finger domain-containing protein</fullName>
    </recommendedName>
</protein>
<organism evidence="2 3">
    <name type="scientific">Frigoriglobus tundricola</name>
    <dbReference type="NCBI Taxonomy" id="2774151"/>
    <lineage>
        <taxon>Bacteria</taxon>
        <taxon>Pseudomonadati</taxon>
        <taxon>Planctomycetota</taxon>
        <taxon>Planctomycetia</taxon>
        <taxon>Gemmatales</taxon>
        <taxon>Gemmataceae</taxon>
        <taxon>Frigoriglobus</taxon>
    </lineage>
</organism>
<evidence type="ECO:0008006" key="4">
    <source>
        <dbReference type="Google" id="ProtNLM"/>
    </source>
</evidence>
<evidence type="ECO:0000256" key="1">
    <source>
        <dbReference type="SAM" id="MobiDB-lite"/>
    </source>
</evidence>
<dbReference type="EMBL" id="CP053452">
    <property type="protein sequence ID" value="QJW92838.1"/>
    <property type="molecule type" value="Genomic_DNA"/>
</dbReference>
<accession>A0A6M5YFR7</accession>
<dbReference type="Gene3D" id="1.10.10.1320">
    <property type="entry name" value="Anti-sigma factor, zinc-finger domain"/>
    <property type="match status" value="1"/>
</dbReference>
<dbReference type="RefSeq" id="WP_171469157.1">
    <property type="nucleotide sequence ID" value="NZ_CP053452.2"/>
</dbReference>
<keyword evidence="3" id="KW-1185">Reference proteome</keyword>
<dbReference type="KEGG" id="ftj:FTUN_0335"/>